<dbReference type="OMA" id="EMCQYHQ"/>
<dbReference type="GO" id="GO:0004060">
    <property type="term" value="F:arylamine N-acetyltransferase activity"/>
    <property type="evidence" value="ECO:0007669"/>
    <property type="project" value="UniProtKB-EC"/>
</dbReference>
<protein>
    <recommendedName>
        <fullName evidence="2">arylamine N-acetyltransferase</fullName>
        <ecNumber evidence="2">2.3.1.5</ecNumber>
    </recommendedName>
</protein>
<proteinExistence type="inferred from homology"/>
<dbReference type="OrthoDB" id="10260017at2759"/>
<dbReference type="Proteomes" id="UP000288216">
    <property type="component" value="Unassembled WGS sequence"/>
</dbReference>
<dbReference type="AlphaFoldDB" id="A0A401Q8Z5"/>
<dbReference type="EMBL" id="BFAA01025685">
    <property type="protein sequence ID" value="GCB81853.1"/>
    <property type="molecule type" value="Genomic_DNA"/>
</dbReference>
<dbReference type="PANTHER" id="PTHR11786">
    <property type="entry name" value="N-HYDROXYARYLAMINE O-ACETYLTRANSFERASE"/>
    <property type="match status" value="1"/>
</dbReference>
<accession>A0A401Q8Z5</accession>
<dbReference type="PANTHER" id="PTHR11786:SF3">
    <property type="entry name" value="ARYLAMINE N-ACETYLTRANSFERASE"/>
    <property type="match status" value="1"/>
</dbReference>
<comment type="similarity">
    <text evidence="1 4">Belongs to the arylamine N-acetyltransferase family.</text>
</comment>
<dbReference type="Pfam" id="PF00797">
    <property type="entry name" value="Acetyltransf_2"/>
    <property type="match status" value="1"/>
</dbReference>
<dbReference type="STRING" id="75743.A0A401Q8Z5"/>
<evidence type="ECO:0000256" key="1">
    <source>
        <dbReference type="ARBA" id="ARBA00006547"/>
    </source>
</evidence>
<evidence type="ECO:0000313" key="5">
    <source>
        <dbReference type="EMBL" id="GCB81853.1"/>
    </source>
</evidence>
<dbReference type="SUPFAM" id="SSF54001">
    <property type="entry name" value="Cysteine proteinases"/>
    <property type="match status" value="1"/>
</dbReference>
<keyword evidence="6" id="KW-1185">Reference proteome</keyword>
<dbReference type="InterPro" id="IPR001447">
    <property type="entry name" value="Arylamine_N-AcTrfase"/>
</dbReference>
<evidence type="ECO:0000256" key="2">
    <source>
        <dbReference type="ARBA" id="ARBA00012701"/>
    </source>
</evidence>
<evidence type="ECO:0000313" key="6">
    <source>
        <dbReference type="Proteomes" id="UP000288216"/>
    </source>
</evidence>
<evidence type="ECO:0000256" key="4">
    <source>
        <dbReference type="RuleBase" id="RU003452"/>
    </source>
</evidence>
<dbReference type="InterPro" id="IPR053710">
    <property type="entry name" value="Arylamine_NAT_domain_sf"/>
</dbReference>
<evidence type="ECO:0000256" key="3">
    <source>
        <dbReference type="ARBA" id="ARBA00023315"/>
    </source>
</evidence>
<keyword evidence="3 4" id="KW-0012">Acyltransferase</keyword>
<comment type="caution">
    <text evidence="5">The sequence shown here is derived from an EMBL/GenBank/DDBJ whole genome shotgun (WGS) entry which is preliminary data.</text>
</comment>
<dbReference type="EC" id="2.3.1.5" evidence="2"/>
<dbReference type="Gene3D" id="3.30.2140.20">
    <property type="match status" value="1"/>
</dbReference>
<dbReference type="PRINTS" id="PR01543">
    <property type="entry name" value="ANATRNSFRASE"/>
</dbReference>
<gene>
    <name evidence="5" type="ORF">scyTo_0023032</name>
</gene>
<name>A0A401Q8Z5_SCYTO</name>
<keyword evidence="4" id="KW-0808">Transferase</keyword>
<organism evidence="5 6">
    <name type="scientific">Scyliorhinus torazame</name>
    <name type="common">Cloudy catshark</name>
    <name type="synonym">Catulus torazame</name>
    <dbReference type="NCBI Taxonomy" id="75743"/>
    <lineage>
        <taxon>Eukaryota</taxon>
        <taxon>Metazoa</taxon>
        <taxon>Chordata</taxon>
        <taxon>Craniata</taxon>
        <taxon>Vertebrata</taxon>
        <taxon>Chondrichthyes</taxon>
        <taxon>Elasmobranchii</taxon>
        <taxon>Galeomorphii</taxon>
        <taxon>Galeoidea</taxon>
        <taxon>Carcharhiniformes</taxon>
        <taxon>Scyliorhinidae</taxon>
        <taxon>Scyliorhinus</taxon>
    </lineage>
</organism>
<feature type="non-terminal residue" evidence="5">
    <location>
        <position position="1"/>
    </location>
</feature>
<sequence length="275" mass="31579">RMDVRKYLARIGYQGPTQPSLENLKAIHERHILSVPFGSLSIHCGERIVPEVPLLYRKIVEQQRGGFCYELNGLFSWLLEELGYRVSLLSGQVRNTFTEHFGPPFDHLVLLVEFGDGRRWLCDVGFGNAFRKPLPLEAGRAERQDNGVFVLHEEGGSWELRRTPPGGSAEATLYKFTLEGQRREDFRPMCEYHQTSPSSIFFCKSFCSLHLPGGMITYMGKRLITTEYTSEREEKITTQLTEEQIPHTLKERFGITLRNKLIPKDQDIVPPSTDF</sequence>
<reference evidence="5 6" key="1">
    <citation type="journal article" date="2018" name="Nat. Ecol. Evol.">
        <title>Shark genomes provide insights into elasmobranch evolution and the origin of vertebrates.</title>
        <authorList>
            <person name="Hara Y"/>
            <person name="Yamaguchi K"/>
            <person name="Onimaru K"/>
            <person name="Kadota M"/>
            <person name="Koyanagi M"/>
            <person name="Keeley SD"/>
            <person name="Tatsumi K"/>
            <person name="Tanaka K"/>
            <person name="Motone F"/>
            <person name="Kageyama Y"/>
            <person name="Nozu R"/>
            <person name="Adachi N"/>
            <person name="Nishimura O"/>
            <person name="Nakagawa R"/>
            <person name="Tanegashima C"/>
            <person name="Kiyatake I"/>
            <person name="Matsumoto R"/>
            <person name="Murakumo K"/>
            <person name="Nishida K"/>
            <person name="Terakita A"/>
            <person name="Kuratani S"/>
            <person name="Sato K"/>
            <person name="Hyodo S Kuraku.S."/>
        </authorList>
    </citation>
    <scope>NUCLEOTIDE SEQUENCE [LARGE SCALE GENOMIC DNA]</scope>
</reference>
<dbReference type="InterPro" id="IPR038765">
    <property type="entry name" value="Papain-like_cys_pep_sf"/>
</dbReference>